<organism evidence="2 3">
    <name type="scientific">Halteria grandinella</name>
    <dbReference type="NCBI Taxonomy" id="5974"/>
    <lineage>
        <taxon>Eukaryota</taxon>
        <taxon>Sar</taxon>
        <taxon>Alveolata</taxon>
        <taxon>Ciliophora</taxon>
        <taxon>Intramacronucleata</taxon>
        <taxon>Spirotrichea</taxon>
        <taxon>Stichotrichia</taxon>
        <taxon>Sporadotrichida</taxon>
        <taxon>Halteriidae</taxon>
        <taxon>Halteria</taxon>
    </lineage>
</organism>
<evidence type="ECO:0000313" key="3">
    <source>
        <dbReference type="Proteomes" id="UP000785679"/>
    </source>
</evidence>
<accession>A0A8J8NPP6</accession>
<name>A0A8J8NPP6_HALGN</name>
<dbReference type="OrthoDB" id="325916at2759"/>
<sequence>MRKLALSLLLLVGVTLATITEPLIETGRHRKHHKSNIEEDFSDKHLGKSNFRLEVDEKEIEELVTDFKDYSNRYLSRTEAERIALLKKLRLAFKNTAAKLLLNFGRTIPPLVSSWAAVMKGVQVNPSCDQNCAVECLDPMAGCETMYFNPTCLQRCKCHFSIERMDPAVIKDKMDEVTKNADNVSRFFKDVNIENMRLVRPSYEAYMSKASKLHEEFGELVKEHVSKVLGCDESCLEDCFEQEFVSFYELPKCLKHCKCKEGLITIEREGGSNILGGFHKKRGGIMSGERLFELEGEEEGEGFLDFMRHKNPLKKGTSYFSNIEEDEEGTEDLELFGKIGEDHKRERKIHHLKHKGILGREREESGYDWPELMRYSDYDKKAWNFFKKYEEDV</sequence>
<keyword evidence="3" id="KW-1185">Reference proteome</keyword>
<dbReference type="AlphaFoldDB" id="A0A8J8NPP6"/>
<dbReference type="Proteomes" id="UP000785679">
    <property type="component" value="Unassembled WGS sequence"/>
</dbReference>
<dbReference type="EMBL" id="RRYP01010557">
    <property type="protein sequence ID" value="TNV78300.1"/>
    <property type="molecule type" value="Genomic_DNA"/>
</dbReference>
<reference evidence="2" key="1">
    <citation type="submission" date="2019-06" db="EMBL/GenBank/DDBJ databases">
        <authorList>
            <person name="Zheng W."/>
        </authorList>
    </citation>
    <scope>NUCLEOTIDE SEQUENCE</scope>
    <source>
        <strain evidence="2">QDHG01</strain>
    </source>
</reference>
<feature type="chain" id="PRO_5035306587" evidence="1">
    <location>
        <begin position="18"/>
        <end position="393"/>
    </location>
</feature>
<keyword evidence="1" id="KW-0732">Signal</keyword>
<gene>
    <name evidence="2" type="ORF">FGO68_gene13962</name>
</gene>
<evidence type="ECO:0000313" key="2">
    <source>
        <dbReference type="EMBL" id="TNV78300.1"/>
    </source>
</evidence>
<protein>
    <submittedName>
        <fullName evidence="2">Uncharacterized protein</fullName>
    </submittedName>
</protein>
<feature type="signal peptide" evidence="1">
    <location>
        <begin position="1"/>
        <end position="17"/>
    </location>
</feature>
<evidence type="ECO:0000256" key="1">
    <source>
        <dbReference type="SAM" id="SignalP"/>
    </source>
</evidence>
<proteinExistence type="predicted"/>
<comment type="caution">
    <text evidence="2">The sequence shown here is derived from an EMBL/GenBank/DDBJ whole genome shotgun (WGS) entry which is preliminary data.</text>
</comment>